<dbReference type="InterPro" id="IPR012337">
    <property type="entry name" value="RNaseH-like_sf"/>
</dbReference>
<dbReference type="Gene3D" id="3.30.420.10">
    <property type="entry name" value="Ribonuclease H-like superfamily/Ribonuclease H"/>
    <property type="match status" value="1"/>
</dbReference>
<dbReference type="SUPFAM" id="SSF56672">
    <property type="entry name" value="DNA/RNA polymerases"/>
    <property type="match status" value="1"/>
</dbReference>
<dbReference type="GO" id="GO:0003676">
    <property type="term" value="F:nucleic acid binding"/>
    <property type="evidence" value="ECO:0007669"/>
    <property type="project" value="InterPro"/>
</dbReference>
<dbReference type="PANTHER" id="PTHR10133:SF27">
    <property type="entry name" value="DNA POLYMERASE NU"/>
    <property type="match status" value="1"/>
</dbReference>
<keyword evidence="2" id="KW-1185">Reference proteome</keyword>
<dbReference type="Proteomes" id="UP000247409">
    <property type="component" value="Unassembled WGS sequence"/>
</dbReference>
<dbReference type="PANTHER" id="PTHR10133">
    <property type="entry name" value="DNA POLYMERASE I"/>
    <property type="match status" value="1"/>
</dbReference>
<dbReference type="InterPro" id="IPR043502">
    <property type="entry name" value="DNA/RNA_pol_sf"/>
</dbReference>
<dbReference type="InterPro" id="IPR002298">
    <property type="entry name" value="DNA_polymerase_A"/>
</dbReference>
<protein>
    <submittedName>
        <fullName evidence="1">DNA polymerase I B, chloroplastic/mitochondrial</fullName>
    </submittedName>
</protein>
<name>A0A2V3IJT6_9FLOR</name>
<dbReference type="Gene3D" id="1.10.150.20">
    <property type="entry name" value="5' to 3' exonuclease, C-terminal subdomain"/>
    <property type="match status" value="1"/>
</dbReference>
<proteinExistence type="predicted"/>
<dbReference type="GO" id="GO:0006302">
    <property type="term" value="P:double-strand break repair"/>
    <property type="evidence" value="ECO:0007669"/>
    <property type="project" value="TreeGrafter"/>
</dbReference>
<gene>
    <name evidence="1" type="ORF">BWQ96_07966</name>
</gene>
<evidence type="ECO:0000313" key="1">
    <source>
        <dbReference type="EMBL" id="PXF42331.1"/>
    </source>
</evidence>
<dbReference type="SUPFAM" id="SSF53098">
    <property type="entry name" value="Ribonuclease H-like"/>
    <property type="match status" value="1"/>
</dbReference>
<accession>A0A2V3IJT6</accession>
<dbReference type="InterPro" id="IPR036397">
    <property type="entry name" value="RNaseH_sf"/>
</dbReference>
<reference evidence="1 2" key="1">
    <citation type="journal article" date="2018" name="Mol. Biol. Evol.">
        <title>Analysis of the draft genome of the red seaweed Gracilariopsis chorda provides insights into genome size evolution in Rhodophyta.</title>
        <authorList>
            <person name="Lee J."/>
            <person name="Yang E.C."/>
            <person name="Graf L."/>
            <person name="Yang J.H."/>
            <person name="Qiu H."/>
            <person name="Zel Zion U."/>
            <person name="Chan C.X."/>
            <person name="Stephens T.G."/>
            <person name="Weber A.P.M."/>
            <person name="Boo G.H."/>
            <person name="Boo S.M."/>
            <person name="Kim K.M."/>
            <person name="Shin Y."/>
            <person name="Jung M."/>
            <person name="Lee S.J."/>
            <person name="Yim H.S."/>
            <person name="Lee J.H."/>
            <person name="Bhattacharya D."/>
            <person name="Yoon H.S."/>
        </authorList>
    </citation>
    <scope>NUCLEOTIDE SEQUENCE [LARGE SCALE GENOMIC DNA]</scope>
    <source>
        <strain evidence="1 2">SKKU-2015</strain>
        <tissue evidence="1">Whole body</tissue>
    </source>
</reference>
<dbReference type="STRING" id="448386.A0A2V3IJT6"/>
<dbReference type="GO" id="GO:0006261">
    <property type="term" value="P:DNA-templated DNA replication"/>
    <property type="evidence" value="ECO:0007669"/>
    <property type="project" value="InterPro"/>
</dbReference>
<evidence type="ECO:0000313" key="2">
    <source>
        <dbReference type="Proteomes" id="UP000247409"/>
    </source>
</evidence>
<dbReference type="GO" id="GO:0003887">
    <property type="term" value="F:DNA-directed DNA polymerase activity"/>
    <property type="evidence" value="ECO:0007669"/>
    <property type="project" value="InterPro"/>
</dbReference>
<dbReference type="AlphaFoldDB" id="A0A2V3IJT6"/>
<dbReference type="OrthoDB" id="10504508at2759"/>
<dbReference type="EMBL" id="NBIV01000168">
    <property type="protein sequence ID" value="PXF42331.1"/>
    <property type="molecule type" value="Genomic_DNA"/>
</dbReference>
<comment type="caution">
    <text evidence="1">The sequence shown here is derived from an EMBL/GenBank/DDBJ whole genome shotgun (WGS) entry which is preliminary data.</text>
</comment>
<organism evidence="1 2">
    <name type="scientific">Gracilariopsis chorda</name>
    <dbReference type="NCBI Taxonomy" id="448386"/>
    <lineage>
        <taxon>Eukaryota</taxon>
        <taxon>Rhodophyta</taxon>
        <taxon>Florideophyceae</taxon>
        <taxon>Rhodymeniophycidae</taxon>
        <taxon>Gracilariales</taxon>
        <taxon>Gracilariaceae</taxon>
        <taxon>Gracilariopsis</taxon>
    </lineage>
</organism>
<sequence>MLIAHANRTLLHQFKRVQVELISCGKVDETRMLARCSSASVRHHPFIALKRLCSSAAATAPVQHNQKHERPKQWSVIDDARKASKTIEALLRLPDDTPVAWSTQATSTATSPPMTSMCAYAGDSFEHGAYIYIRPQSTQESAVWALFREYFRDELTKSVCFDVRCFTNDLQSRGIRAHGRVHDVQAMIRMYGRQAKHIEACCESLLNKRTRDRRTSMFGDVSADKQSIQSCHADAHGIFHLYHDVAKRMRKKALLSNFANNTFEAYDKFYARVEKKLAEMGKQDLQVDSELMNEMKSGFEREGQAERAVFEKWAVGHCTDGTAVNLTSPTMLRHLLFAPYTNVHDKTQSVGAERTFSVRVGGGGGAEDGKGVKKGKAVKKRIVIRGAGLGAQTWTRNGVPSVSTSALQKVVSTIEKSDDAAVESACRAICALLKWQEAGRKWERFEKSVLKAVDNDGLVLPSTRIDFESGAIESNLSRHVYDVVRAKSGNELMVVELNNVKLCALAEVSGCEVLRARVAQGEALHTLLAREFSREIQAAVLEGHCVLNGGGGVKVSQKYPQKVRMARMLDWCMTRGGRLHDVKSAMGCDDERGRRLVRAWLNVHPGVRRWVERGMKGTGGRRVAETVCGQQRAVRGGGGKRAEARVAEGVAFAVSASARDVVLCVADTLWSDDLVRALGWRVALVDARRVALCGASHSAPAAIDAVRRALWRAGGAGVTARVMAQLRITRPLETVEQ</sequence>